<protein>
    <submittedName>
        <fullName evidence="2">Uncharacterized protein</fullName>
    </submittedName>
</protein>
<organism evidence="2 3">
    <name type="scientific">Pseudocohnilembus persalinus</name>
    <name type="common">Ciliate</name>
    <dbReference type="NCBI Taxonomy" id="266149"/>
    <lineage>
        <taxon>Eukaryota</taxon>
        <taxon>Sar</taxon>
        <taxon>Alveolata</taxon>
        <taxon>Ciliophora</taxon>
        <taxon>Intramacronucleata</taxon>
        <taxon>Oligohymenophorea</taxon>
        <taxon>Scuticociliatia</taxon>
        <taxon>Philasterida</taxon>
        <taxon>Pseudocohnilembidae</taxon>
        <taxon>Pseudocohnilembus</taxon>
    </lineage>
</organism>
<dbReference type="AlphaFoldDB" id="A0A0V0QTN6"/>
<evidence type="ECO:0000313" key="2">
    <source>
        <dbReference type="EMBL" id="KRX05269.1"/>
    </source>
</evidence>
<proteinExistence type="predicted"/>
<feature type="compositionally biased region" description="Polar residues" evidence="1">
    <location>
        <begin position="175"/>
        <end position="193"/>
    </location>
</feature>
<accession>A0A0V0QTN6</accession>
<comment type="caution">
    <text evidence="2">The sequence shown here is derived from an EMBL/GenBank/DDBJ whole genome shotgun (WGS) entry which is preliminary data.</text>
</comment>
<gene>
    <name evidence="2" type="ORF">PPERSA_00570</name>
</gene>
<sequence length="265" mass="31352">MSEYHPKTTEINQYKSDYQKSIENLESLKVHHYHLENYDPTMKNINIYNKNQSQLDSMFGLSLLQRMGSKQEFSQGINKLREHFKKDAQKYANYNGTKYYQIMSNQELDTKENRTSLIYQMKNFKSALDMGVDQKKIKIKQFAEHQIEEKEQKIEEKVNQNQRFVKDHNEKDENQNQNLNNSKKVNQRNKSTTYRGTTQLYDVIPKNLITAQDVQFFQNLKKKQEEKQNKKLSHLSLDKSLLNNLKHSKSSLSTAVSNIETSNLK</sequence>
<dbReference type="EMBL" id="LDAU01000109">
    <property type="protein sequence ID" value="KRX05269.1"/>
    <property type="molecule type" value="Genomic_DNA"/>
</dbReference>
<feature type="region of interest" description="Disordered" evidence="1">
    <location>
        <begin position="167"/>
        <end position="193"/>
    </location>
</feature>
<reference evidence="2 3" key="1">
    <citation type="journal article" date="2015" name="Sci. Rep.">
        <title>Genome of the facultative scuticociliatosis pathogen Pseudocohnilembus persalinus provides insight into its virulence through horizontal gene transfer.</title>
        <authorList>
            <person name="Xiong J."/>
            <person name="Wang G."/>
            <person name="Cheng J."/>
            <person name="Tian M."/>
            <person name="Pan X."/>
            <person name="Warren A."/>
            <person name="Jiang C."/>
            <person name="Yuan D."/>
            <person name="Miao W."/>
        </authorList>
    </citation>
    <scope>NUCLEOTIDE SEQUENCE [LARGE SCALE GENOMIC DNA]</scope>
    <source>
        <strain evidence="2">36N120E</strain>
    </source>
</reference>
<evidence type="ECO:0000313" key="3">
    <source>
        <dbReference type="Proteomes" id="UP000054937"/>
    </source>
</evidence>
<name>A0A0V0QTN6_PSEPJ</name>
<evidence type="ECO:0000256" key="1">
    <source>
        <dbReference type="SAM" id="MobiDB-lite"/>
    </source>
</evidence>
<dbReference type="Proteomes" id="UP000054937">
    <property type="component" value="Unassembled WGS sequence"/>
</dbReference>
<dbReference type="InParanoid" id="A0A0V0QTN6"/>
<keyword evidence="3" id="KW-1185">Reference proteome</keyword>